<reference evidence="1 2" key="1">
    <citation type="submission" date="2024-03" db="EMBL/GenBank/DDBJ databases">
        <title>Human intestinal bacterial collection.</title>
        <authorList>
            <person name="Pauvert C."/>
            <person name="Hitch T.C.A."/>
            <person name="Clavel T."/>
        </authorList>
    </citation>
    <scope>NUCLEOTIDE SEQUENCE [LARGE SCALE GENOMIC DNA]</scope>
    <source>
        <strain evidence="1 2">CLA-AA-H78B</strain>
    </source>
</reference>
<evidence type="ECO:0000313" key="1">
    <source>
        <dbReference type="EMBL" id="MEQ2579801.1"/>
    </source>
</evidence>
<dbReference type="Pfam" id="PF13707">
    <property type="entry name" value="RloB"/>
    <property type="match status" value="1"/>
</dbReference>
<dbReference type="RefSeq" id="WP_349144964.1">
    <property type="nucleotide sequence ID" value="NZ_JBBMFC010000028.1"/>
</dbReference>
<comment type="caution">
    <text evidence="1">The sequence shown here is derived from an EMBL/GenBank/DDBJ whole genome shotgun (WGS) entry which is preliminary data.</text>
</comment>
<gene>
    <name evidence="1" type="ORF">WMO62_13370</name>
</gene>
<accession>A0ABV1I3N3</accession>
<proteinExistence type="predicted"/>
<dbReference type="Proteomes" id="UP001470288">
    <property type="component" value="Unassembled WGS sequence"/>
</dbReference>
<evidence type="ECO:0000313" key="2">
    <source>
        <dbReference type="Proteomes" id="UP001470288"/>
    </source>
</evidence>
<name>A0ABV1I3N3_9FIRM</name>
<organism evidence="1 2">
    <name type="scientific">Hominiventricola aquisgranensis</name>
    <dbReference type="NCBI Taxonomy" id="3133164"/>
    <lineage>
        <taxon>Bacteria</taxon>
        <taxon>Bacillati</taxon>
        <taxon>Bacillota</taxon>
        <taxon>Clostridia</taxon>
        <taxon>Lachnospirales</taxon>
        <taxon>Lachnospiraceae</taxon>
        <taxon>Hominiventricola</taxon>
    </lineage>
</organism>
<keyword evidence="2" id="KW-1185">Reference proteome</keyword>
<dbReference type="EMBL" id="JBBMFC010000028">
    <property type="protein sequence ID" value="MEQ2579801.1"/>
    <property type="molecule type" value="Genomic_DNA"/>
</dbReference>
<protein>
    <submittedName>
        <fullName evidence="1">RloB family protein</fullName>
    </submittedName>
</protein>
<dbReference type="InterPro" id="IPR025591">
    <property type="entry name" value="RloB"/>
</dbReference>
<sequence>MPKKAGTEKWKKKRRQEYLEMKQYRYYIFCEGQQTEPNYFLGFKKLIEENPIYKDMVLIEIEPCQAETMRVIGMAEDYVKKNEIQKGQVWCVYDKDSFPAEHFNGVEERANSLNRINPELQYHAAWSNECIEFWFLLHFAYYTANNHRTEYISFLNTKFKELGIGKYQKNMNDIFTILMEYGNPKLAIRYAKRIIKDGAGKTPTEIAPGTKVYELVEEMVKYLPEEFKYKFIDDVKNYL</sequence>